<evidence type="ECO:0000256" key="2">
    <source>
        <dbReference type="ARBA" id="ARBA00023125"/>
    </source>
</evidence>
<dbReference type="HOGENOM" id="CLU_077934_0_0_10"/>
<dbReference type="InterPro" id="IPR009057">
    <property type="entry name" value="Homeodomain-like_sf"/>
</dbReference>
<proteinExistence type="predicted"/>
<evidence type="ECO:0000256" key="1">
    <source>
        <dbReference type="ARBA" id="ARBA00023015"/>
    </source>
</evidence>
<comment type="caution">
    <text evidence="5">The sequence shown here is derived from an EMBL/GenBank/DDBJ whole genome shotgun (WGS) entry which is preliminary data.</text>
</comment>
<dbReference type="InterPro" id="IPR018060">
    <property type="entry name" value="HTH_AraC"/>
</dbReference>
<dbReference type="AlphaFoldDB" id="G5HA87"/>
<reference evidence="5 6" key="1">
    <citation type="submission" date="2011-08" db="EMBL/GenBank/DDBJ databases">
        <title>The Genome Sequence of Alistipes indistinctus YIT 12060.</title>
        <authorList>
            <consortium name="The Broad Institute Genome Sequencing Platform"/>
            <person name="Earl A."/>
            <person name="Ward D."/>
            <person name="Feldgarden M."/>
            <person name="Gevers D."/>
            <person name="Morotomi M."/>
            <person name="Young S.K."/>
            <person name="Zeng Q."/>
            <person name="Gargeya S."/>
            <person name="Fitzgerald M."/>
            <person name="Haas B."/>
            <person name="Abouelleil A."/>
            <person name="Alvarado L."/>
            <person name="Arachchi H.M."/>
            <person name="Berlin A."/>
            <person name="Brown A."/>
            <person name="Chapman S.B."/>
            <person name="Chen Z."/>
            <person name="Dunbar C."/>
            <person name="Freedman E."/>
            <person name="Gearin G."/>
            <person name="Gellesch M."/>
            <person name="Goldberg J."/>
            <person name="Griggs A."/>
            <person name="Gujja S."/>
            <person name="Heiman D."/>
            <person name="Howarth C."/>
            <person name="Larson L."/>
            <person name="Lui A."/>
            <person name="MacDonald P.J.P."/>
            <person name="Montmayeur A."/>
            <person name="Murphy C."/>
            <person name="Neiman D."/>
            <person name="Pearson M."/>
            <person name="Priest M."/>
            <person name="Roberts A."/>
            <person name="Saif S."/>
            <person name="Shea T."/>
            <person name="Shenoy N."/>
            <person name="Sisk P."/>
            <person name="Stolte C."/>
            <person name="Sykes S."/>
            <person name="Wortman J."/>
            <person name="Nusbaum C."/>
            <person name="Birren B."/>
        </authorList>
    </citation>
    <scope>NUCLEOTIDE SEQUENCE [LARGE SCALE GENOMIC DNA]</scope>
    <source>
        <strain evidence="5 6">YIT 12060</strain>
    </source>
</reference>
<gene>
    <name evidence="5" type="ORF">HMPREF9450_01552</name>
</gene>
<dbReference type="SUPFAM" id="SSF46689">
    <property type="entry name" value="Homeodomain-like"/>
    <property type="match status" value="1"/>
</dbReference>
<dbReference type="InterPro" id="IPR050959">
    <property type="entry name" value="MarA-like"/>
</dbReference>
<sequence length="306" mass="36277">MHSNTEPKLHDLLYLKEHLTCNRYLADIRTGFVFKKLKKGNMFGLEQGLSHQLLVFLEGSCTIDYGCFLGKKFSAGEMVLIHRRSSYVGQVTEDMKIVVMSFDCLIGECDKLVFESYANYRSSIKYDFRATPIRYPLTDFFHLLIYYLQNGINCAHLHEIKHKELFLCLRWFYTKEEITYLFYELIGKSMDFRQFIYDNYKKVSSIAELIELSNVSKPVFYRRFKKEFGASAYQWILKHRREEIIRMVVNPQICIDDLYEKFGYASKESFHNFCRKEFGCTPKQLMNRYRSIASQHADTGTSSYRH</sequence>
<evidence type="ECO:0000259" key="4">
    <source>
        <dbReference type="PROSITE" id="PS01124"/>
    </source>
</evidence>
<dbReference type="OrthoDB" id="1031098at2"/>
<keyword evidence="3" id="KW-0804">Transcription</keyword>
<dbReference type="EMBL" id="ADLD01000013">
    <property type="protein sequence ID" value="EHB91503.1"/>
    <property type="molecule type" value="Genomic_DNA"/>
</dbReference>
<dbReference type="GO" id="GO:0003700">
    <property type="term" value="F:DNA-binding transcription factor activity"/>
    <property type="evidence" value="ECO:0007669"/>
    <property type="project" value="InterPro"/>
</dbReference>
<dbReference type="eggNOG" id="COG2207">
    <property type="taxonomic scope" value="Bacteria"/>
</dbReference>
<evidence type="ECO:0000313" key="6">
    <source>
        <dbReference type="Proteomes" id="UP000006008"/>
    </source>
</evidence>
<dbReference type="GO" id="GO:0043565">
    <property type="term" value="F:sequence-specific DNA binding"/>
    <property type="evidence" value="ECO:0007669"/>
    <property type="project" value="InterPro"/>
</dbReference>
<keyword evidence="1" id="KW-0805">Transcription regulation</keyword>
<dbReference type="SMART" id="SM00342">
    <property type="entry name" value="HTH_ARAC"/>
    <property type="match status" value="1"/>
</dbReference>
<dbReference type="GeneID" id="92815415"/>
<dbReference type="PANTHER" id="PTHR47504:SF5">
    <property type="entry name" value="RIGHT ORIGIN-BINDING PROTEIN"/>
    <property type="match status" value="1"/>
</dbReference>
<dbReference type="Proteomes" id="UP000006008">
    <property type="component" value="Unassembled WGS sequence"/>
</dbReference>
<feature type="domain" description="HTH araC/xylS-type" evidence="4">
    <location>
        <begin position="190"/>
        <end position="288"/>
    </location>
</feature>
<dbReference type="Gene3D" id="1.10.10.60">
    <property type="entry name" value="Homeodomain-like"/>
    <property type="match status" value="1"/>
</dbReference>
<evidence type="ECO:0000313" key="5">
    <source>
        <dbReference type="EMBL" id="EHB91503.1"/>
    </source>
</evidence>
<dbReference type="RefSeq" id="WP_009134358.1">
    <property type="nucleotide sequence ID" value="NZ_CP102250.1"/>
</dbReference>
<name>G5HA87_9BACT</name>
<dbReference type="PATRIC" id="fig|742725.3.peg.1645"/>
<dbReference type="Pfam" id="PF12833">
    <property type="entry name" value="HTH_18"/>
    <property type="match status" value="1"/>
</dbReference>
<keyword evidence="2" id="KW-0238">DNA-binding</keyword>
<dbReference type="STRING" id="742725.HMPREF9450_01552"/>
<dbReference type="PROSITE" id="PS01124">
    <property type="entry name" value="HTH_ARAC_FAMILY_2"/>
    <property type="match status" value="1"/>
</dbReference>
<dbReference type="PANTHER" id="PTHR47504">
    <property type="entry name" value="RIGHT ORIGIN-BINDING PROTEIN"/>
    <property type="match status" value="1"/>
</dbReference>
<keyword evidence="6" id="KW-1185">Reference proteome</keyword>
<evidence type="ECO:0000256" key="3">
    <source>
        <dbReference type="ARBA" id="ARBA00023163"/>
    </source>
</evidence>
<protein>
    <recommendedName>
        <fullName evidence="4">HTH araC/xylS-type domain-containing protein</fullName>
    </recommendedName>
</protein>
<organism evidence="5 6">
    <name type="scientific">Alistipes indistinctus YIT 12060</name>
    <dbReference type="NCBI Taxonomy" id="742725"/>
    <lineage>
        <taxon>Bacteria</taxon>
        <taxon>Pseudomonadati</taxon>
        <taxon>Bacteroidota</taxon>
        <taxon>Bacteroidia</taxon>
        <taxon>Bacteroidales</taxon>
        <taxon>Rikenellaceae</taxon>
        <taxon>Alistipes</taxon>
    </lineage>
</organism>
<accession>G5HA87</accession>